<name>A0ABR8MKD5_9ACTN</name>
<keyword evidence="3" id="KW-1185">Reference proteome</keyword>
<evidence type="ECO:0000313" key="2">
    <source>
        <dbReference type="EMBL" id="MBD3914969.1"/>
    </source>
</evidence>
<dbReference type="Proteomes" id="UP000649289">
    <property type="component" value="Unassembled WGS sequence"/>
</dbReference>
<proteinExistence type="predicted"/>
<protein>
    <recommendedName>
        <fullName evidence="1">DUF6891 domain-containing protein</fullName>
    </recommendedName>
</protein>
<reference evidence="2 3" key="1">
    <citation type="submission" date="2020-09" db="EMBL/GenBank/DDBJ databases">
        <title>novel species in genus Nocardioides.</title>
        <authorList>
            <person name="Zhang G."/>
        </authorList>
    </citation>
    <scope>NUCLEOTIDE SEQUENCE [LARGE SCALE GENOMIC DNA]</scope>
    <source>
        <strain evidence="2 3">19197</strain>
    </source>
</reference>
<dbReference type="EMBL" id="JACXYY010000004">
    <property type="protein sequence ID" value="MBD3914969.1"/>
    <property type="molecule type" value="Genomic_DNA"/>
</dbReference>
<sequence length="240" mass="26553">MRFLDRFRRTPSEPDGPAGVVLLDDDISDDEVREAVRARVLPGFMDRSDVLVAVGDYFEAEGDPRVERIVGEVWDGRLAEQAGWTGPGQYDQVEAAFADLAQQGVVARMDFTCCQTCGTTEIDDERTPLTDAPAGEYPFREWGYTFFHQQDAERLADDSSTLYLSYSTFVPAPEVDASVVQRWRDGDASLRDEVVAASDTTVGRLVADALRARGLDVQWDGSPAARIAVTITDWRKPLPA</sequence>
<evidence type="ECO:0000259" key="1">
    <source>
        <dbReference type="Pfam" id="PF21831"/>
    </source>
</evidence>
<gene>
    <name evidence="2" type="ORF">IEZ25_10125</name>
</gene>
<comment type="caution">
    <text evidence="2">The sequence shown here is derived from an EMBL/GenBank/DDBJ whole genome shotgun (WGS) entry which is preliminary data.</text>
</comment>
<dbReference type="InterPro" id="IPR054186">
    <property type="entry name" value="DUF6891"/>
</dbReference>
<dbReference type="RefSeq" id="WP_191199317.1">
    <property type="nucleotide sequence ID" value="NZ_BAAAPA010000009.1"/>
</dbReference>
<organism evidence="2 3">
    <name type="scientific">Nocardioides hwasunensis</name>
    <dbReference type="NCBI Taxonomy" id="397258"/>
    <lineage>
        <taxon>Bacteria</taxon>
        <taxon>Bacillati</taxon>
        <taxon>Actinomycetota</taxon>
        <taxon>Actinomycetes</taxon>
        <taxon>Propionibacteriales</taxon>
        <taxon>Nocardioidaceae</taxon>
        <taxon>Nocardioides</taxon>
    </lineage>
</organism>
<dbReference type="Pfam" id="PF21831">
    <property type="entry name" value="DUF6891"/>
    <property type="match status" value="1"/>
</dbReference>
<accession>A0ABR8MKD5</accession>
<evidence type="ECO:0000313" key="3">
    <source>
        <dbReference type="Proteomes" id="UP000649289"/>
    </source>
</evidence>
<feature type="domain" description="DUF6891" evidence="1">
    <location>
        <begin position="29"/>
        <end position="236"/>
    </location>
</feature>